<name>A0A5M4FE82_9ACTN</name>
<dbReference type="EMBL" id="SDPQ02000002">
    <property type="protein sequence ID" value="KAA1397528.1"/>
    <property type="molecule type" value="Genomic_DNA"/>
</dbReference>
<reference evidence="1" key="1">
    <citation type="submission" date="2019-09" db="EMBL/GenBank/DDBJ databases">
        <authorList>
            <person name="Li J."/>
        </authorList>
    </citation>
    <scope>NUCLEOTIDE SEQUENCE [LARGE SCALE GENOMIC DNA]</scope>
    <source>
        <strain evidence="1">JCM 14732</strain>
    </source>
</reference>
<evidence type="ECO:0000313" key="2">
    <source>
        <dbReference type="Proteomes" id="UP000380867"/>
    </source>
</evidence>
<dbReference type="RefSeq" id="WP_149688978.1">
    <property type="nucleotide sequence ID" value="NZ_SDPQ02000002.1"/>
</dbReference>
<dbReference type="AlphaFoldDB" id="A0A5M4FE82"/>
<sequence>MTLRPLADVSPAEWFVGDDAPTALRAHLGPSGFESYVRVLHSPMGPDDDRYEGHLEEHLLDALCEVLARHTATPNDCFFGLWDGYGELYGGEAVRFLTAFSGPTRWPSRMFGKEKPPPPVPPAFPISVLEGPKVTFFHDYLLFGGALAEAGEWGATSYGHAISRDINSPNLMWPADRAWFVTTNIESTWTGVGGTAALIGDLLADPRLEVVRMRYDEGALR</sequence>
<accession>A0A5M4FE82</accession>
<dbReference type="OrthoDB" id="2426596at2"/>
<protein>
    <submittedName>
        <fullName evidence="1">Uncharacterized protein</fullName>
    </submittedName>
</protein>
<gene>
    <name evidence="1" type="ORF">ESP70_009135</name>
</gene>
<evidence type="ECO:0000313" key="1">
    <source>
        <dbReference type="EMBL" id="KAA1397528.1"/>
    </source>
</evidence>
<dbReference type="Proteomes" id="UP000380867">
    <property type="component" value="Unassembled WGS sequence"/>
</dbReference>
<organism evidence="1 2">
    <name type="scientific">Aeromicrobium ginsengisoli</name>
    <dbReference type="NCBI Taxonomy" id="363867"/>
    <lineage>
        <taxon>Bacteria</taxon>
        <taxon>Bacillati</taxon>
        <taxon>Actinomycetota</taxon>
        <taxon>Actinomycetes</taxon>
        <taxon>Propionibacteriales</taxon>
        <taxon>Nocardioidaceae</taxon>
        <taxon>Aeromicrobium</taxon>
    </lineage>
</organism>
<comment type="caution">
    <text evidence="1">The sequence shown here is derived from an EMBL/GenBank/DDBJ whole genome shotgun (WGS) entry which is preliminary data.</text>
</comment>
<proteinExistence type="predicted"/>
<keyword evidence="2" id="KW-1185">Reference proteome</keyword>